<dbReference type="OrthoDB" id="9783139at2"/>
<name>A0A1W2BIJ0_9FIRM</name>
<organism evidence="8 9">
    <name type="scientific">Papillibacter cinnamivorans DSM 12816</name>
    <dbReference type="NCBI Taxonomy" id="1122930"/>
    <lineage>
        <taxon>Bacteria</taxon>
        <taxon>Bacillati</taxon>
        <taxon>Bacillota</taxon>
        <taxon>Clostridia</taxon>
        <taxon>Eubacteriales</taxon>
        <taxon>Oscillospiraceae</taxon>
        <taxon>Papillibacter</taxon>
    </lineage>
</organism>
<evidence type="ECO:0000256" key="2">
    <source>
        <dbReference type="ARBA" id="ARBA00023015"/>
    </source>
</evidence>
<proteinExistence type="inferred from homology"/>
<feature type="domain" description="Winged helix-turn-helix transcription repressor HrcA DNA-binding" evidence="7">
    <location>
        <begin position="4"/>
        <end position="58"/>
    </location>
</feature>
<sequence length="353" mass="38940">MFISDRKKRILKAVVEDYIQTAEPVGSKSIAEHCGLDLSPATIRNEMADLESMGFLEQPHKSAGRIPSPLGYRLYVNELMQRHRLSVEETDKINSALHLKMQELDRVLSEAGRILAQLTNYPSYALSSGKARITIRRFDLLLVEQSAFIAVVMTDTNVVKNRLFRLPLNLEEEQLHCLAAILNTHFVNLTAAEISYDTVQTAESAAGPLSGLISLVVSFAIEVMEDLEHYKVYTTGASHLLEHPEYRNIEKAQQLMSFLSDGKELARIPPPDDRSPMKFLIGPENLADALKDTSVVVACYDIGDNMQGLIGVVGPTRMDYARVAARLSYFADGLSRLFGGGELPGQGGTSGSK</sequence>
<dbReference type="GO" id="GO:0045892">
    <property type="term" value="P:negative regulation of DNA-templated transcription"/>
    <property type="evidence" value="ECO:0007669"/>
    <property type="project" value="UniProtKB-UniRule"/>
</dbReference>
<dbReference type="NCBIfam" id="TIGR00331">
    <property type="entry name" value="hrcA"/>
    <property type="match status" value="1"/>
</dbReference>
<dbReference type="RefSeq" id="WP_084234893.1">
    <property type="nucleotide sequence ID" value="NZ_FWXW01000005.1"/>
</dbReference>
<comment type="similarity">
    <text evidence="5">Belongs to the HrcA family.</text>
</comment>
<dbReference type="InterPro" id="IPR021153">
    <property type="entry name" value="HrcA_C"/>
</dbReference>
<accession>A0A1W2BIJ0</accession>
<dbReference type="InterPro" id="IPR036388">
    <property type="entry name" value="WH-like_DNA-bd_sf"/>
</dbReference>
<evidence type="ECO:0000259" key="6">
    <source>
        <dbReference type="Pfam" id="PF01628"/>
    </source>
</evidence>
<dbReference type="Gene3D" id="1.10.10.10">
    <property type="entry name" value="Winged helix-like DNA-binding domain superfamily/Winged helix DNA-binding domain"/>
    <property type="match status" value="1"/>
</dbReference>
<dbReference type="GO" id="GO:0003677">
    <property type="term" value="F:DNA binding"/>
    <property type="evidence" value="ECO:0007669"/>
    <property type="project" value="InterPro"/>
</dbReference>
<evidence type="ECO:0000313" key="9">
    <source>
        <dbReference type="Proteomes" id="UP000192790"/>
    </source>
</evidence>
<dbReference type="InterPro" id="IPR029016">
    <property type="entry name" value="GAF-like_dom_sf"/>
</dbReference>
<dbReference type="InterPro" id="IPR002571">
    <property type="entry name" value="HrcA"/>
</dbReference>
<dbReference type="PIRSF" id="PIRSF005485">
    <property type="entry name" value="HrcA"/>
    <property type="match status" value="1"/>
</dbReference>
<reference evidence="8 9" key="1">
    <citation type="submission" date="2017-04" db="EMBL/GenBank/DDBJ databases">
        <authorList>
            <person name="Afonso C.L."/>
            <person name="Miller P.J."/>
            <person name="Scott M.A."/>
            <person name="Spackman E."/>
            <person name="Goraichik I."/>
            <person name="Dimitrov K.M."/>
            <person name="Suarez D.L."/>
            <person name="Swayne D.E."/>
        </authorList>
    </citation>
    <scope>NUCLEOTIDE SEQUENCE [LARGE SCALE GENOMIC DNA]</scope>
    <source>
        <strain evidence="8 9">DSM 12816</strain>
    </source>
</reference>
<dbReference type="AlphaFoldDB" id="A0A1W2BIJ0"/>
<dbReference type="SUPFAM" id="SSF55781">
    <property type="entry name" value="GAF domain-like"/>
    <property type="match status" value="1"/>
</dbReference>
<keyword evidence="2 5" id="KW-0805">Transcription regulation</keyword>
<protein>
    <recommendedName>
        <fullName evidence="5">Heat-inducible transcription repressor HrcA</fullName>
    </recommendedName>
</protein>
<keyword evidence="1 5" id="KW-0678">Repressor</keyword>
<dbReference type="Proteomes" id="UP000192790">
    <property type="component" value="Unassembled WGS sequence"/>
</dbReference>
<gene>
    <name evidence="5" type="primary">hrcA</name>
    <name evidence="8" type="ORF">SAMN02745168_2228</name>
</gene>
<dbReference type="Gene3D" id="3.30.450.40">
    <property type="match status" value="1"/>
</dbReference>
<dbReference type="Pfam" id="PF03444">
    <property type="entry name" value="WHD_HrcA"/>
    <property type="match status" value="1"/>
</dbReference>
<dbReference type="Pfam" id="PF01628">
    <property type="entry name" value="HrcA"/>
    <property type="match status" value="1"/>
</dbReference>
<dbReference type="PANTHER" id="PTHR34824">
    <property type="entry name" value="HEAT-INDUCIBLE TRANSCRIPTION REPRESSOR HRCA"/>
    <property type="match status" value="1"/>
</dbReference>
<feature type="domain" description="Heat-inducible transcription repressor HrcA C-terminal" evidence="6">
    <location>
        <begin position="105"/>
        <end position="323"/>
    </location>
</feature>
<evidence type="ECO:0000256" key="4">
    <source>
        <dbReference type="ARBA" id="ARBA00023163"/>
    </source>
</evidence>
<dbReference type="Gene3D" id="3.30.390.60">
    <property type="entry name" value="Heat-inducible transcription repressor hrca homolog, domain 3"/>
    <property type="match status" value="1"/>
</dbReference>
<dbReference type="InterPro" id="IPR005104">
    <property type="entry name" value="WHTH_HrcA_DNA-bd"/>
</dbReference>
<dbReference type="PANTHER" id="PTHR34824:SF1">
    <property type="entry name" value="HEAT-INDUCIBLE TRANSCRIPTION REPRESSOR HRCA"/>
    <property type="match status" value="1"/>
</dbReference>
<dbReference type="InterPro" id="IPR036390">
    <property type="entry name" value="WH_DNA-bd_sf"/>
</dbReference>
<evidence type="ECO:0000256" key="5">
    <source>
        <dbReference type="HAMAP-Rule" id="MF_00081"/>
    </source>
</evidence>
<dbReference type="InterPro" id="IPR023120">
    <property type="entry name" value="WHTH_transcript_rep_HrcA_IDD"/>
</dbReference>
<keyword evidence="3 5" id="KW-0346">Stress response</keyword>
<evidence type="ECO:0000313" key="8">
    <source>
        <dbReference type="EMBL" id="SMC72744.1"/>
    </source>
</evidence>
<dbReference type="STRING" id="1122930.SAMN02745168_2228"/>
<evidence type="ECO:0000256" key="1">
    <source>
        <dbReference type="ARBA" id="ARBA00022491"/>
    </source>
</evidence>
<evidence type="ECO:0000259" key="7">
    <source>
        <dbReference type="Pfam" id="PF03444"/>
    </source>
</evidence>
<dbReference type="EMBL" id="FWXW01000005">
    <property type="protein sequence ID" value="SMC72744.1"/>
    <property type="molecule type" value="Genomic_DNA"/>
</dbReference>
<keyword evidence="4 5" id="KW-0804">Transcription</keyword>
<keyword evidence="9" id="KW-1185">Reference proteome</keyword>
<comment type="function">
    <text evidence="5">Negative regulator of class I heat shock genes (grpE-dnaK-dnaJ and groELS operons). Prevents heat-shock induction of these operons.</text>
</comment>
<dbReference type="HAMAP" id="MF_00081">
    <property type="entry name" value="HrcA"/>
    <property type="match status" value="1"/>
</dbReference>
<dbReference type="SUPFAM" id="SSF46785">
    <property type="entry name" value="Winged helix' DNA-binding domain"/>
    <property type="match status" value="1"/>
</dbReference>
<evidence type="ECO:0000256" key="3">
    <source>
        <dbReference type="ARBA" id="ARBA00023016"/>
    </source>
</evidence>